<keyword evidence="3" id="KW-0645">Protease</keyword>
<dbReference type="Pfam" id="PF13541">
    <property type="entry name" value="ChlI"/>
    <property type="match status" value="1"/>
</dbReference>
<dbReference type="Proteomes" id="UP000372890">
    <property type="component" value="Unassembled WGS sequence"/>
</dbReference>
<proteinExistence type="predicted"/>
<dbReference type="AlphaFoldDB" id="A0A484YIL8"/>
<keyword evidence="1" id="KW-0863">Zinc-finger</keyword>
<dbReference type="GO" id="GO:0008233">
    <property type="term" value="F:peptidase activity"/>
    <property type="evidence" value="ECO:0007669"/>
    <property type="project" value="UniProtKB-KW"/>
</dbReference>
<dbReference type="FunFam" id="3.30.230.10:FF:000011">
    <property type="entry name" value="DNA repair protein RadA"/>
    <property type="match status" value="1"/>
</dbReference>
<evidence type="ECO:0000313" key="3">
    <source>
        <dbReference type="EMBL" id="VFS35531.1"/>
    </source>
</evidence>
<reference evidence="3 4" key="1">
    <citation type="submission" date="2019-03" db="EMBL/GenBank/DDBJ databases">
        <authorList>
            <consortium name="Pathogen Informatics"/>
        </authorList>
    </citation>
    <scope>NUCLEOTIDE SEQUENCE [LARGE SCALE GENOMIC DNA]</scope>
    <source>
        <strain evidence="3 4">NCTC9001</strain>
    </source>
</reference>
<dbReference type="InterPro" id="IPR014721">
    <property type="entry name" value="Ribsml_uS5_D2-typ_fold_subgr"/>
</dbReference>
<sequence length="171" mass="18560">MVVWEGTRPLLVEIQALVDHSMMANPRRVAVGLEQNRLAILLAVLHRHGGLQMADQDVFVNVVGGVKVTETSADLALLLAMVSSLRDRPLPQDLVVFGEVGLAGEIRPVPSGQERISEAAKHGFRRAIVPAANVPKKAPEGMQIFGVKNSPTRLACSTTYNERYGGRYVVI</sequence>
<dbReference type="PRINTS" id="PR00830">
    <property type="entry name" value="ENDOLAPTASE"/>
</dbReference>
<keyword evidence="3" id="KW-0378">Hydrolase</keyword>
<accession>A0A484YIL8</accession>
<name>A0A484YIL8_ECOLX</name>
<dbReference type="EMBL" id="CAADIS010000005">
    <property type="protein sequence ID" value="VFS35531.1"/>
    <property type="molecule type" value="Genomic_DNA"/>
</dbReference>
<dbReference type="GO" id="GO:0005829">
    <property type="term" value="C:cytosol"/>
    <property type="evidence" value="ECO:0007669"/>
    <property type="project" value="TreeGrafter"/>
</dbReference>
<organism evidence="3 4">
    <name type="scientific">Escherichia coli</name>
    <dbReference type="NCBI Taxonomy" id="562"/>
    <lineage>
        <taxon>Bacteria</taxon>
        <taxon>Pseudomonadati</taxon>
        <taxon>Pseudomonadota</taxon>
        <taxon>Gammaproteobacteria</taxon>
        <taxon>Enterobacterales</taxon>
        <taxon>Enterobacteriaceae</taxon>
        <taxon>Escherichia</taxon>
    </lineage>
</organism>
<dbReference type="PANTHER" id="PTHR32472:SF10">
    <property type="entry name" value="DNA REPAIR PROTEIN RADA-LIKE PROTEIN"/>
    <property type="match status" value="1"/>
</dbReference>
<protein>
    <submittedName>
        <fullName evidence="3">Putative ATP-dependent serine protease</fullName>
    </submittedName>
</protein>
<dbReference type="GO" id="GO:0006508">
    <property type="term" value="P:proteolysis"/>
    <property type="evidence" value="ECO:0007669"/>
    <property type="project" value="UniProtKB-KW"/>
</dbReference>
<keyword evidence="2" id="KW-0862">Zinc</keyword>
<evidence type="ECO:0000256" key="2">
    <source>
        <dbReference type="ARBA" id="ARBA00022833"/>
    </source>
</evidence>
<dbReference type="GO" id="GO:0000725">
    <property type="term" value="P:recombinational repair"/>
    <property type="evidence" value="ECO:0007669"/>
    <property type="project" value="TreeGrafter"/>
</dbReference>
<keyword evidence="1" id="KW-0479">Metal-binding</keyword>
<evidence type="ECO:0000256" key="1">
    <source>
        <dbReference type="ARBA" id="ARBA00022771"/>
    </source>
</evidence>
<dbReference type="PANTHER" id="PTHR32472">
    <property type="entry name" value="DNA REPAIR PROTEIN RADA"/>
    <property type="match status" value="1"/>
</dbReference>
<dbReference type="InterPro" id="IPR020568">
    <property type="entry name" value="Ribosomal_Su5_D2-typ_SF"/>
</dbReference>
<dbReference type="GO" id="GO:0008270">
    <property type="term" value="F:zinc ion binding"/>
    <property type="evidence" value="ECO:0007669"/>
    <property type="project" value="UniProtKB-KW"/>
</dbReference>
<gene>
    <name evidence="3" type="primary">radA</name>
    <name evidence="3" type="ORF">NCTC9001_05166</name>
</gene>
<dbReference type="Gene3D" id="3.30.230.10">
    <property type="match status" value="1"/>
</dbReference>
<dbReference type="SUPFAM" id="SSF54211">
    <property type="entry name" value="Ribosomal protein S5 domain 2-like"/>
    <property type="match status" value="1"/>
</dbReference>
<evidence type="ECO:0000313" key="4">
    <source>
        <dbReference type="Proteomes" id="UP000372890"/>
    </source>
</evidence>